<name>A0ABQ4Z292_9ASTR</name>
<reference evidence="1" key="2">
    <citation type="submission" date="2022-01" db="EMBL/GenBank/DDBJ databases">
        <authorList>
            <person name="Yamashiro T."/>
            <person name="Shiraishi A."/>
            <person name="Satake H."/>
            <person name="Nakayama K."/>
        </authorList>
    </citation>
    <scope>NUCLEOTIDE SEQUENCE</scope>
</reference>
<sequence>MIAAGQGMYLMADDADMRPIFYDVEPMAELKGPMLDSSLITSKGILKTSLESEHISAIKEDKLPIQKDFHDGSTLH</sequence>
<reference evidence="1" key="1">
    <citation type="journal article" date="2022" name="Int. J. Mol. Sci.">
        <title>Draft Genome of Tanacetum Coccineum: Genomic Comparison of Closely Related Tanacetum-Family Plants.</title>
        <authorList>
            <person name="Yamashiro T."/>
            <person name="Shiraishi A."/>
            <person name="Nakayama K."/>
            <person name="Satake H."/>
        </authorList>
    </citation>
    <scope>NUCLEOTIDE SEQUENCE</scope>
</reference>
<gene>
    <name evidence="1" type="ORF">Tco_0750456</name>
</gene>
<proteinExistence type="predicted"/>
<dbReference type="Proteomes" id="UP001151760">
    <property type="component" value="Unassembled WGS sequence"/>
</dbReference>
<keyword evidence="2" id="KW-1185">Reference proteome</keyword>
<comment type="caution">
    <text evidence="1">The sequence shown here is derived from an EMBL/GenBank/DDBJ whole genome shotgun (WGS) entry which is preliminary data.</text>
</comment>
<evidence type="ECO:0000313" key="1">
    <source>
        <dbReference type="EMBL" id="GJS83915.1"/>
    </source>
</evidence>
<organism evidence="1 2">
    <name type="scientific">Tanacetum coccineum</name>
    <dbReference type="NCBI Taxonomy" id="301880"/>
    <lineage>
        <taxon>Eukaryota</taxon>
        <taxon>Viridiplantae</taxon>
        <taxon>Streptophyta</taxon>
        <taxon>Embryophyta</taxon>
        <taxon>Tracheophyta</taxon>
        <taxon>Spermatophyta</taxon>
        <taxon>Magnoliopsida</taxon>
        <taxon>eudicotyledons</taxon>
        <taxon>Gunneridae</taxon>
        <taxon>Pentapetalae</taxon>
        <taxon>asterids</taxon>
        <taxon>campanulids</taxon>
        <taxon>Asterales</taxon>
        <taxon>Asteraceae</taxon>
        <taxon>Asteroideae</taxon>
        <taxon>Anthemideae</taxon>
        <taxon>Anthemidinae</taxon>
        <taxon>Tanacetum</taxon>
    </lineage>
</organism>
<protein>
    <submittedName>
        <fullName evidence="1">Uncharacterized protein</fullName>
    </submittedName>
</protein>
<accession>A0ABQ4Z292</accession>
<evidence type="ECO:0000313" key="2">
    <source>
        <dbReference type="Proteomes" id="UP001151760"/>
    </source>
</evidence>
<dbReference type="EMBL" id="BQNB010010936">
    <property type="protein sequence ID" value="GJS83915.1"/>
    <property type="molecule type" value="Genomic_DNA"/>
</dbReference>